<proteinExistence type="predicted"/>
<name>W0RAW3_9BACT</name>
<gene>
    <name evidence="1" type="ORF">J421_0682</name>
</gene>
<keyword evidence="2" id="KW-1185">Reference proteome</keyword>
<evidence type="ECO:0000313" key="2">
    <source>
        <dbReference type="Proteomes" id="UP000019151"/>
    </source>
</evidence>
<reference evidence="1 2" key="1">
    <citation type="journal article" date="2014" name="Genome Announc.">
        <title>Genome Sequence and Methylome of Soil Bacterium Gemmatirosa kalamazoonensis KBS708T, a Member of the Rarely Cultivated Gemmatimonadetes Phylum.</title>
        <authorList>
            <person name="Debruyn J.M."/>
            <person name="Radosevich M."/>
            <person name="Wommack K.E."/>
            <person name="Polson S.W."/>
            <person name="Hauser L.J."/>
            <person name="Fawaz M.N."/>
            <person name="Korlach J."/>
            <person name="Tsai Y.C."/>
        </authorList>
    </citation>
    <scope>NUCLEOTIDE SEQUENCE [LARGE SCALE GENOMIC DNA]</scope>
    <source>
        <strain evidence="1 2">KBS708</strain>
    </source>
</reference>
<dbReference type="Proteomes" id="UP000019151">
    <property type="component" value="Chromosome"/>
</dbReference>
<evidence type="ECO:0000313" key="1">
    <source>
        <dbReference type="EMBL" id="AHG88219.1"/>
    </source>
</evidence>
<accession>W0RAW3</accession>
<dbReference type="HOGENOM" id="CLU_139688_0_0_0"/>
<dbReference type="STRING" id="861299.J421_0682"/>
<dbReference type="EMBL" id="CP007128">
    <property type="protein sequence ID" value="AHG88219.1"/>
    <property type="molecule type" value="Genomic_DNA"/>
</dbReference>
<sequence>MLKASREMRAVYVDRIVSKGRGFRAVTLMSWPADKLAREVVRLGAESAQDELDLLHLLYVEVEPAIQATFLDAAGVKHENGRMAEELEPPYADAEAVRRGAAAVRERHGEEGARYLRTLARYAREGWPGIEDVVTELDAPAGA</sequence>
<protein>
    <submittedName>
        <fullName evidence="1">Uncharacterized protein</fullName>
    </submittedName>
</protein>
<dbReference type="KEGG" id="gba:J421_0682"/>
<dbReference type="eggNOG" id="ENOG50342TC">
    <property type="taxonomic scope" value="Bacteria"/>
</dbReference>
<dbReference type="AlphaFoldDB" id="W0RAW3"/>
<dbReference type="InParanoid" id="W0RAW3"/>
<organism evidence="1 2">
    <name type="scientific">Gemmatirosa kalamazoonensis</name>
    <dbReference type="NCBI Taxonomy" id="861299"/>
    <lineage>
        <taxon>Bacteria</taxon>
        <taxon>Pseudomonadati</taxon>
        <taxon>Gemmatimonadota</taxon>
        <taxon>Gemmatimonadia</taxon>
        <taxon>Gemmatimonadales</taxon>
        <taxon>Gemmatimonadaceae</taxon>
        <taxon>Gemmatirosa</taxon>
    </lineage>
</organism>